<dbReference type="OMA" id="NYGKRML"/>
<dbReference type="FunCoup" id="E3M0P9">
    <property type="interactions" value="1080"/>
</dbReference>
<dbReference type="InParanoid" id="E3M0P9"/>
<gene>
    <name evidence="1" type="ORF">CRE_05470</name>
</gene>
<accession>E3M0P9</accession>
<dbReference type="OrthoDB" id="5798580at2759"/>
<evidence type="ECO:0000313" key="1">
    <source>
        <dbReference type="EMBL" id="EFO87890.1"/>
    </source>
</evidence>
<protein>
    <submittedName>
        <fullName evidence="1">Uncharacterized protein</fullName>
    </submittedName>
</protein>
<reference evidence="1" key="1">
    <citation type="submission" date="2007-07" db="EMBL/GenBank/DDBJ databases">
        <title>PCAP assembly of the Caenorhabditis remanei genome.</title>
        <authorList>
            <consortium name="The Caenorhabditis remanei Sequencing Consortium"/>
            <person name="Wilson R.K."/>
        </authorList>
    </citation>
    <scope>NUCLEOTIDE SEQUENCE [LARGE SCALE GENOMIC DNA]</scope>
    <source>
        <strain evidence="1">PB4641</strain>
    </source>
</reference>
<dbReference type="AlphaFoldDB" id="E3M0P9"/>
<sequence length="582" mass="68723">MKEVSCKNIRKGIGKNGKKIRRVPNRQFREVFKSLMISKRQPTISADKAYAMKMKKVGGKHENFVKTDLLGDIMDNKAHKVGMPIRYSSTIYAPPAPLILKKPHYLYKTYNFLDDLTKYDIYRRAAHYSNMKNTFRKKRALEEYKLAGLAVCANFEVRRRREKIRLRGRWRPEYSNYGKRMLGAARKMVFKLQKNSQPYFAQLIVSKKDQARTMMNTMMSTIKFNLQNHQKETRARIERFKKHNQDYIKDRKKCFQNPIMLKFTRDHLSSQIVNRHHKMPYRRRGNQDLFSEFNYFSSHLAFSAHFCKVIRSFRVDRAKEDEVIQKSVCLTPLIRIRKSRYTNFPVTSVVSYNENEELQLTLPRVSKKAPSIVAVSGYSSDSGASAATDTPLDWELDWKYTDKKLEHRMALIGDTTRYISQTASEKHYNQRRWKEETRRKMLLFKADNRLELSNKVPIFKEITKMHPPFIYCNVKGMELKKLRKSKFLGCQDSEKYESIVYVIKQRMHFLEKTLPCKDDPRILLNQGWKNFGIRQGTSKFEKVAKILKQRSTWVTKSCVSRAATVPRCDKLPMVDEELVENK</sequence>
<dbReference type="eggNOG" id="ENOG502TFIK">
    <property type="taxonomic scope" value="Eukaryota"/>
</dbReference>
<name>E3M0P9_CAERE</name>
<dbReference type="Proteomes" id="UP000008281">
    <property type="component" value="Unassembled WGS sequence"/>
</dbReference>
<keyword evidence="2" id="KW-1185">Reference proteome</keyword>
<dbReference type="EMBL" id="DS268420">
    <property type="protein sequence ID" value="EFO87890.1"/>
    <property type="molecule type" value="Genomic_DNA"/>
</dbReference>
<organism evidence="2">
    <name type="scientific">Caenorhabditis remanei</name>
    <name type="common">Caenorhabditis vulgaris</name>
    <dbReference type="NCBI Taxonomy" id="31234"/>
    <lineage>
        <taxon>Eukaryota</taxon>
        <taxon>Metazoa</taxon>
        <taxon>Ecdysozoa</taxon>
        <taxon>Nematoda</taxon>
        <taxon>Chromadorea</taxon>
        <taxon>Rhabditida</taxon>
        <taxon>Rhabditina</taxon>
        <taxon>Rhabditomorpha</taxon>
        <taxon>Rhabditoidea</taxon>
        <taxon>Rhabditidae</taxon>
        <taxon>Peloderinae</taxon>
        <taxon>Caenorhabditis</taxon>
    </lineage>
</organism>
<dbReference type="HOGENOM" id="CLU_468720_0_0_1"/>
<evidence type="ECO:0000313" key="2">
    <source>
        <dbReference type="Proteomes" id="UP000008281"/>
    </source>
</evidence>
<proteinExistence type="predicted"/>